<dbReference type="GO" id="GO:0003723">
    <property type="term" value="F:RNA binding"/>
    <property type="evidence" value="ECO:0007669"/>
    <property type="project" value="TreeGrafter"/>
</dbReference>
<dbReference type="SUPFAM" id="SSF52540">
    <property type="entry name" value="P-loop containing nucleoside triphosphate hydrolases"/>
    <property type="match status" value="1"/>
</dbReference>
<dbReference type="InterPro" id="IPR014001">
    <property type="entry name" value="Helicase_ATP-bd"/>
</dbReference>
<feature type="domain" description="Helicase ATP-binding" evidence="1">
    <location>
        <begin position="140"/>
        <end position="305"/>
    </location>
</feature>
<dbReference type="PANTHER" id="PTHR18934">
    <property type="entry name" value="ATP-DEPENDENT RNA HELICASE"/>
    <property type="match status" value="1"/>
</dbReference>
<dbReference type="InterPro" id="IPR011545">
    <property type="entry name" value="DEAD/DEAH_box_helicase_dom"/>
</dbReference>
<dbReference type="Pfam" id="PF00270">
    <property type="entry name" value="DEAD"/>
    <property type="match status" value="1"/>
</dbReference>
<accession>A0A1B6LX00</accession>
<proteinExistence type="predicted"/>
<dbReference type="SUPFAM" id="SSF82708">
    <property type="entry name" value="R3H domain"/>
    <property type="match status" value="1"/>
</dbReference>
<organism evidence="2">
    <name type="scientific">Graphocephala atropunctata</name>
    <dbReference type="NCBI Taxonomy" id="36148"/>
    <lineage>
        <taxon>Eukaryota</taxon>
        <taxon>Metazoa</taxon>
        <taxon>Ecdysozoa</taxon>
        <taxon>Arthropoda</taxon>
        <taxon>Hexapoda</taxon>
        <taxon>Insecta</taxon>
        <taxon>Pterygota</taxon>
        <taxon>Neoptera</taxon>
        <taxon>Paraneoptera</taxon>
        <taxon>Hemiptera</taxon>
        <taxon>Auchenorrhyncha</taxon>
        <taxon>Membracoidea</taxon>
        <taxon>Cicadellidae</taxon>
        <taxon>Cicadellinae</taxon>
        <taxon>Cicadellini</taxon>
        <taxon>Graphocephala</taxon>
    </lineage>
</organism>
<dbReference type="PANTHER" id="PTHR18934:SF213">
    <property type="entry name" value="3'-5' RNA HELICASE YTHDC2"/>
    <property type="match status" value="1"/>
</dbReference>
<reference evidence="2" key="1">
    <citation type="submission" date="2015-11" db="EMBL/GenBank/DDBJ databases">
        <title>De novo transcriptome assembly of four potential Pierce s Disease insect vectors from Arizona vineyards.</title>
        <authorList>
            <person name="Tassone E.E."/>
        </authorList>
    </citation>
    <scope>NUCLEOTIDE SEQUENCE</scope>
</reference>
<dbReference type="CDD" id="cd17917">
    <property type="entry name" value="DEXHc_RHA-like"/>
    <property type="match status" value="1"/>
</dbReference>
<evidence type="ECO:0000259" key="1">
    <source>
        <dbReference type="PROSITE" id="PS51192"/>
    </source>
</evidence>
<evidence type="ECO:0000313" key="2">
    <source>
        <dbReference type="EMBL" id="JAT28175.1"/>
    </source>
</evidence>
<dbReference type="EMBL" id="GEBQ01011802">
    <property type="protein sequence ID" value="JAT28175.1"/>
    <property type="molecule type" value="Transcribed_RNA"/>
</dbReference>
<dbReference type="InterPro" id="IPR001374">
    <property type="entry name" value="R3H_dom"/>
</dbReference>
<sequence>MDEINKVLMAFFNDPAQTFIDFPSTLTKEERAIVHEAAESNFCISKSYGKIQSRTIRVSKKEVYGKVILPHLKLSLEFKRRLNDLMMSSFDQIINKPCQKPINYTGNLLNTAPRIPETANECRQIFEGQHPIWPSKSVILETINSSPVTIISGETGSGKTTQVPQYILEEASSKQQVCRIVCAMPRRVAACGVAERVATERGETLGHSIGYQIKLESRVSAQTVLTYCTNGVLLRALLSSTELHFVTHIILDETHERDMMGDTILIVMKDCLNKNPNIKLVLMSATMDIEKFKNYFENVEVPVITVTGNLFTVKEIYLDEILTMLNYQPPAPKSRDGD</sequence>
<dbReference type="Gene3D" id="3.30.1370.50">
    <property type="entry name" value="R3H-like domain"/>
    <property type="match status" value="1"/>
</dbReference>
<gene>
    <name evidence="2" type="ORF">g.45404</name>
</gene>
<dbReference type="PROSITE" id="PS51192">
    <property type="entry name" value="HELICASE_ATP_BIND_1"/>
    <property type="match status" value="1"/>
</dbReference>
<dbReference type="SMART" id="SM00487">
    <property type="entry name" value="DEXDc"/>
    <property type="match status" value="1"/>
</dbReference>
<dbReference type="InterPro" id="IPR027417">
    <property type="entry name" value="P-loop_NTPase"/>
</dbReference>
<name>A0A1B6LX00_9HEMI</name>
<dbReference type="AlphaFoldDB" id="A0A1B6LX00"/>
<dbReference type="InterPro" id="IPR036867">
    <property type="entry name" value="R3H_dom_sf"/>
</dbReference>
<dbReference type="GO" id="GO:0005524">
    <property type="term" value="F:ATP binding"/>
    <property type="evidence" value="ECO:0007669"/>
    <property type="project" value="InterPro"/>
</dbReference>
<dbReference type="Gene3D" id="3.40.50.300">
    <property type="entry name" value="P-loop containing nucleotide triphosphate hydrolases"/>
    <property type="match status" value="1"/>
</dbReference>
<protein>
    <recommendedName>
        <fullName evidence="1">Helicase ATP-binding domain-containing protein</fullName>
    </recommendedName>
</protein>
<dbReference type="Pfam" id="PF01424">
    <property type="entry name" value="R3H"/>
    <property type="match status" value="1"/>
</dbReference>
<feature type="non-terminal residue" evidence="2">
    <location>
        <position position="338"/>
    </location>
</feature>
<dbReference type="GO" id="GO:0004386">
    <property type="term" value="F:helicase activity"/>
    <property type="evidence" value="ECO:0007669"/>
    <property type="project" value="TreeGrafter"/>
</dbReference>